<protein>
    <recommendedName>
        <fullName evidence="2">DNA polymerase III subunit delta</fullName>
        <ecNumber evidence="1">2.7.7.7</ecNumber>
    </recommendedName>
</protein>
<evidence type="ECO:0000313" key="12">
    <source>
        <dbReference type="Proteomes" id="UP000886883"/>
    </source>
</evidence>
<dbReference type="SUPFAM" id="SSF48019">
    <property type="entry name" value="post-AAA+ oligomerization domain-like"/>
    <property type="match status" value="1"/>
</dbReference>
<gene>
    <name evidence="11" type="primary">holA</name>
    <name evidence="11" type="ORF">H9763_01055</name>
</gene>
<evidence type="ECO:0000313" key="11">
    <source>
        <dbReference type="EMBL" id="HJB90040.1"/>
    </source>
</evidence>
<dbReference type="InterPro" id="IPR010372">
    <property type="entry name" value="DNA_pol3_delta_N"/>
</dbReference>
<dbReference type="InterPro" id="IPR048466">
    <property type="entry name" value="DNA_pol3_delta-like_C"/>
</dbReference>
<dbReference type="PANTHER" id="PTHR34388">
    <property type="entry name" value="DNA POLYMERASE III SUBUNIT DELTA"/>
    <property type="match status" value="1"/>
</dbReference>
<dbReference type="AlphaFoldDB" id="A0A9D2MR11"/>
<keyword evidence="4 11" id="KW-0548">Nucleotidyltransferase</keyword>
<dbReference type="Pfam" id="PF06144">
    <property type="entry name" value="DNA_pol3_delta"/>
    <property type="match status" value="1"/>
</dbReference>
<dbReference type="GO" id="GO:0006261">
    <property type="term" value="P:DNA-templated DNA replication"/>
    <property type="evidence" value="ECO:0007669"/>
    <property type="project" value="TreeGrafter"/>
</dbReference>
<keyword evidence="3 11" id="KW-0808">Transferase</keyword>
<keyword evidence="6" id="KW-0239">DNA-directed DNA polymerase</keyword>
<dbReference type="Pfam" id="PF21694">
    <property type="entry name" value="DNA_pol3_delta_C"/>
    <property type="match status" value="1"/>
</dbReference>
<evidence type="ECO:0000256" key="3">
    <source>
        <dbReference type="ARBA" id="ARBA00022679"/>
    </source>
</evidence>
<dbReference type="SUPFAM" id="SSF52540">
    <property type="entry name" value="P-loop containing nucleoside triphosphate hydrolases"/>
    <property type="match status" value="1"/>
</dbReference>
<name>A0A9D2MR11_9FIRM</name>
<dbReference type="Gene3D" id="1.20.272.10">
    <property type="match status" value="1"/>
</dbReference>
<comment type="catalytic activity">
    <reaction evidence="8">
        <text>DNA(n) + a 2'-deoxyribonucleoside 5'-triphosphate = DNA(n+1) + diphosphate</text>
        <dbReference type="Rhea" id="RHEA:22508"/>
        <dbReference type="Rhea" id="RHEA-COMP:17339"/>
        <dbReference type="Rhea" id="RHEA-COMP:17340"/>
        <dbReference type="ChEBI" id="CHEBI:33019"/>
        <dbReference type="ChEBI" id="CHEBI:61560"/>
        <dbReference type="ChEBI" id="CHEBI:173112"/>
        <dbReference type="EC" id="2.7.7.7"/>
    </reaction>
</comment>
<sequence length="328" mass="37773">MQQLLEDIKSGQFKQAYLLYGEEAYLRLQYRDRLKNALADPSDTMNFHRFEGKNTDPAGLIDLAETMPFFAPRRVILVENSGFFQKSAEQLADYLKSPAPTAYFVFVETQVDRRSRMFKAVKDAGRAVEFAQQTEETLKKWILAQIRREGKKISADTLNRFLSMTGTDMEHISNELEKLFCYTMDREAILEEDVDAVCIRQISSRIFEMVEAIAMRRQQQALKLYYDLLSLKEPPMRILYLIGRQFNLLWQVKTLKKAGCDDRTIAEKTGLRSFLIKKYAGQASRFSQQELKEALAACVEADEAVKTGKMGDGMSVELLIIRYSRGKE</sequence>
<accession>A0A9D2MR11</accession>
<proteinExistence type="inferred from homology"/>
<dbReference type="GO" id="GO:0009360">
    <property type="term" value="C:DNA polymerase III complex"/>
    <property type="evidence" value="ECO:0007669"/>
    <property type="project" value="InterPro"/>
</dbReference>
<comment type="caution">
    <text evidence="11">The sequence shown here is derived from an EMBL/GenBank/DDBJ whole genome shotgun (WGS) entry which is preliminary data.</text>
</comment>
<feature type="domain" description="DNA polymerase III delta N-terminal" evidence="9">
    <location>
        <begin position="17"/>
        <end position="129"/>
    </location>
</feature>
<dbReference type="Gene3D" id="1.10.8.60">
    <property type="match status" value="1"/>
</dbReference>
<keyword evidence="5" id="KW-0235">DNA replication</keyword>
<evidence type="ECO:0000256" key="4">
    <source>
        <dbReference type="ARBA" id="ARBA00022695"/>
    </source>
</evidence>
<dbReference type="NCBIfam" id="TIGR01128">
    <property type="entry name" value="holA"/>
    <property type="match status" value="1"/>
</dbReference>
<dbReference type="GO" id="GO:0003887">
    <property type="term" value="F:DNA-directed DNA polymerase activity"/>
    <property type="evidence" value="ECO:0007669"/>
    <property type="project" value="UniProtKB-KW"/>
</dbReference>
<dbReference type="InterPro" id="IPR027417">
    <property type="entry name" value="P-loop_NTPase"/>
</dbReference>
<organism evidence="11 12">
    <name type="scientific">Candidatus Eisenbergiella merdigallinarum</name>
    <dbReference type="NCBI Taxonomy" id="2838552"/>
    <lineage>
        <taxon>Bacteria</taxon>
        <taxon>Bacillati</taxon>
        <taxon>Bacillota</taxon>
        <taxon>Clostridia</taxon>
        <taxon>Lachnospirales</taxon>
        <taxon>Lachnospiraceae</taxon>
        <taxon>Eisenbergiella</taxon>
    </lineage>
</organism>
<dbReference type="PANTHER" id="PTHR34388:SF1">
    <property type="entry name" value="DNA POLYMERASE III SUBUNIT DELTA"/>
    <property type="match status" value="1"/>
</dbReference>
<evidence type="ECO:0000259" key="10">
    <source>
        <dbReference type="Pfam" id="PF21694"/>
    </source>
</evidence>
<feature type="domain" description="DNA polymerase III delta subunit-like C-terminal" evidence="10">
    <location>
        <begin position="204"/>
        <end position="323"/>
    </location>
</feature>
<reference evidence="11" key="1">
    <citation type="journal article" date="2021" name="PeerJ">
        <title>Extensive microbial diversity within the chicken gut microbiome revealed by metagenomics and culture.</title>
        <authorList>
            <person name="Gilroy R."/>
            <person name="Ravi A."/>
            <person name="Getino M."/>
            <person name="Pursley I."/>
            <person name="Horton D.L."/>
            <person name="Alikhan N.F."/>
            <person name="Baker D."/>
            <person name="Gharbi K."/>
            <person name="Hall N."/>
            <person name="Watson M."/>
            <person name="Adriaenssens E.M."/>
            <person name="Foster-Nyarko E."/>
            <person name="Jarju S."/>
            <person name="Secka A."/>
            <person name="Antonio M."/>
            <person name="Oren A."/>
            <person name="Chaudhuri R.R."/>
            <person name="La Ragione R."/>
            <person name="Hildebrand F."/>
            <person name="Pallen M.J."/>
        </authorList>
    </citation>
    <scope>NUCLEOTIDE SEQUENCE</scope>
    <source>
        <strain evidence="11">USAMLcec3-2134</strain>
    </source>
</reference>
<evidence type="ECO:0000256" key="6">
    <source>
        <dbReference type="ARBA" id="ARBA00022932"/>
    </source>
</evidence>
<dbReference type="Proteomes" id="UP000886883">
    <property type="component" value="Unassembled WGS sequence"/>
</dbReference>
<evidence type="ECO:0000256" key="1">
    <source>
        <dbReference type="ARBA" id="ARBA00012417"/>
    </source>
</evidence>
<reference evidence="11" key="2">
    <citation type="submission" date="2021-04" db="EMBL/GenBank/DDBJ databases">
        <authorList>
            <person name="Gilroy R."/>
        </authorList>
    </citation>
    <scope>NUCLEOTIDE SEQUENCE</scope>
    <source>
        <strain evidence="11">USAMLcec3-2134</strain>
    </source>
</reference>
<evidence type="ECO:0000256" key="7">
    <source>
        <dbReference type="ARBA" id="ARBA00034754"/>
    </source>
</evidence>
<dbReference type="InterPro" id="IPR008921">
    <property type="entry name" value="DNA_pol3_clamp-load_cplx_C"/>
</dbReference>
<evidence type="ECO:0000256" key="2">
    <source>
        <dbReference type="ARBA" id="ARBA00017703"/>
    </source>
</evidence>
<dbReference type="EC" id="2.7.7.7" evidence="1"/>
<evidence type="ECO:0000256" key="5">
    <source>
        <dbReference type="ARBA" id="ARBA00022705"/>
    </source>
</evidence>
<evidence type="ECO:0000256" key="8">
    <source>
        <dbReference type="ARBA" id="ARBA00049244"/>
    </source>
</evidence>
<dbReference type="Gene3D" id="3.40.50.300">
    <property type="entry name" value="P-loop containing nucleotide triphosphate hydrolases"/>
    <property type="match status" value="1"/>
</dbReference>
<comment type="similarity">
    <text evidence="7">Belongs to the DNA polymerase HolA subunit family.</text>
</comment>
<dbReference type="EMBL" id="DWXE01000005">
    <property type="protein sequence ID" value="HJB90040.1"/>
    <property type="molecule type" value="Genomic_DNA"/>
</dbReference>
<evidence type="ECO:0000259" key="9">
    <source>
        <dbReference type="Pfam" id="PF06144"/>
    </source>
</evidence>
<dbReference type="GO" id="GO:0003677">
    <property type="term" value="F:DNA binding"/>
    <property type="evidence" value="ECO:0007669"/>
    <property type="project" value="InterPro"/>
</dbReference>
<dbReference type="InterPro" id="IPR005790">
    <property type="entry name" value="DNA_polIII_delta"/>
</dbReference>